<evidence type="ECO:0000256" key="7">
    <source>
        <dbReference type="PIRSR" id="PIRSR600821-52"/>
    </source>
</evidence>
<dbReference type="AlphaFoldDB" id="A0A081PB56"/>
<dbReference type="CDD" id="cd00430">
    <property type="entry name" value="PLPDE_III_AR"/>
    <property type="match status" value="1"/>
</dbReference>
<dbReference type="InterPro" id="IPR001608">
    <property type="entry name" value="Ala_racemase_N"/>
</dbReference>
<evidence type="ECO:0000256" key="5">
    <source>
        <dbReference type="HAMAP-Rule" id="MF_01201"/>
    </source>
</evidence>
<dbReference type="SMART" id="SM01005">
    <property type="entry name" value="Ala_racemase_C"/>
    <property type="match status" value="1"/>
</dbReference>
<dbReference type="SUPFAM" id="SSF50621">
    <property type="entry name" value="Alanine racemase C-terminal domain-like"/>
    <property type="match status" value="1"/>
</dbReference>
<dbReference type="InterPro" id="IPR009006">
    <property type="entry name" value="Ala_racemase/Decarboxylase_C"/>
</dbReference>
<dbReference type="GO" id="GO:0005829">
    <property type="term" value="C:cytosol"/>
    <property type="evidence" value="ECO:0007669"/>
    <property type="project" value="TreeGrafter"/>
</dbReference>
<accession>A0A081PB56</accession>
<proteinExistence type="inferred from homology"/>
<dbReference type="OrthoDB" id="9813814at2"/>
<comment type="pathway">
    <text evidence="5">Amino-acid biosynthesis; D-alanine biosynthesis; D-alanine from L-alanine: step 1/1.</text>
</comment>
<dbReference type="GO" id="GO:0030170">
    <property type="term" value="F:pyridoxal phosphate binding"/>
    <property type="evidence" value="ECO:0007669"/>
    <property type="project" value="UniProtKB-UniRule"/>
</dbReference>
<dbReference type="GO" id="GO:0008784">
    <property type="term" value="F:alanine racemase activity"/>
    <property type="evidence" value="ECO:0007669"/>
    <property type="project" value="UniProtKB-UniRule"/>
</dbReference>
<dbReference type="FunFam" id="3.20.20.10:FF:000002">
    <property type="entry name" value="Alanine racemase"/>
    <property type="match status" value="1"/>
</dbReference>
<feature type="active site" description="Proton acceptor; specific for L-alanine" evidence="5">
    <location>
        <position position="267"/>
    </location>
</feature>
<dbReference type="NCBIfam" id="TIGR00492">
    <property type="entry name" value="alr"/>
    <property type="match status" value="1"/>
</dbReference>
<dbReference type="HAMAP" id="MF_01201">
    <property type="entry name" value="Ala_racemase"/>
    <property type="match status" value="1"/>
</dbReference>
<evidence type="ECO:0000259" key="8">
    <source>
        <dbReference type="SMART" id="SM01005"/>
    </source>
</evidence>
<keyword evidence="4 5" id="KW-0413">Isomerase</keyword>
<dbReference type="UniPathway" id="UPA00042">
    <property type="reaction ID" value="UER00497"/>
</dbReference>
<dbReference type="Proteomes" id="UP000028123">
    <property type="component" value="Unassembled WGS sequence"/>
</dbReference>
<dbReference type="PANTHER" id="PTHR30511:SF0">
    <property type="entry name" value="ALANINE RACEMASE, CATABOLIC-RELATED"/>
    <property type="match status" value="1"/>
</dbReference>
<feature type="active site" description="Proton acceptor; specific for D-alanine" evidence="5">
    <location>
        <position position="39"/>
    </location>
</feature>
<comment type="similarity">
    <text evidence="5">Belongs to the alanine racemase family.</text>
</comment>
<dbReference type="GO" id="GO:0009252">
    <property type="term" value="P:peptidoglycan biosynthetic process"/>
    <property type="evidence" value="ECO:0007669"/>
    <property type="project" value="TreeGrafter"/>
</dbReference>
<evidence type="ECO:0000313" key="10">
    <source>
        <dbReference type="Proteomes" id="UP000028123"/>
    </source>
</evidence>
<evidence type="ECO:0000256" key="2">
    <source>
        <dbReference type="ARBA" id="ARBA00001933"/>
    </source>
</evidence>
<dbReference type="InterPro" id="IPR000821">
    <property type="entry name" value="Ala_racemase"/>
</dbReference>
<evidence type="ECO:0000256" key="1">
    <source>
        <dbReference type="ARBA" id="ARBA00000316"/>
    </source>
</evidence>
<dbReference type="EMBL" id="JNVM01000001">
    <property type="protein sequence ID" value="KEQ27929.1"/>
    <property type="molecule type" value="Genomic_DNA"/>
</dbReference>
<dbReference type="InterPro" id="IPR020622">
    <property type="entry name" value="Ala_racemase_pyridoxalP-BS"/>
</dbReference>
<comment type="caution">
    <text evidence="9">The sequence shown here is derived from an EMBL/GenBank/DDBJ whole genome shotgun (WGS) entry which is preliminary data.</text>
</comment>
<protein>
    <recommendedName>
        <fullName evidence="5">Alanine racemase</fullName>
        <ecNumber evidence="5">5.1.1.1</ecNumber>
    </recommendedName>
</protein>
<feature type="binding site" evidence="5 7">
    <location>
        <position position="136"/>
    </location>
    <ligand>
        <name>substrate</name>
    </ligand>
</feature>
<dbReference type="EC" id="5.1.1.1" evidence="5"/>
<reference evidence="9 10" key="1">
    <citation type="submission" date="2014-06" db="EMBL/GenBank/DDBJ databases">
        <title>Draft genome sequence of Paenibacillus sp. MSt1.</title>
        <authorList>
            <person name="Aw Y.K."/>
            <person name="Ong K.S."/>
            <person name="Gan H.M."/>
            <person name="Lee S.M."/>
        </authorList>
    </citation>
    <scope>NUCLEOTIDE SEQUENCE [LARGE SCALE GENOMIC DNA]</scope>
    <source>
        <strain evidence="9 10">MSt1</strain>
    </source>
</reference>
<gene>
    <name evidence="9" type="ORF">ET33_00510</name>
</gene>
<comment type="cofactor">
    <cofactor evidence="2 5 6">
        <name>pyridoxal 5'-phosphate</name>
        <dbReference type="ChEBI" id="CHEBI:597326"/>
    </cofactor>
</comment>
<dbReference type="Gene3D" id="3.20.20.10">
    <property type="entry name" value="Alanine racemase"/>
    <property type="match status" value="1"/>
</dbReference>
<dbReference type="RefSeq" id="WP_036675127.1">
    <property type="nucleotide sequence ID" value="NZ_JNVM01000001.1"/>
</dbReference>
<sequence>MDSFYRPTRVEISLDALRHNLGEFRRVLPEHVRMMAVVKADAYGLGAVEVCREALQCGVEYIAVAFLDEGLELRQAGITAPILVLGYTPPEGLETAWANGITLNIYTHELLDAWERLGAKERPLNIHIKIDSGMNRLGLTDAEEAIALIERAMRTPGIRVEGLFTHFACADETDKSYTLEQYDRFQRVVDYFTQKGIQFPYVHAGNSAAGIDTPNLTFNMVRLGIAMYGLYPSEEVNKQQVDLQPVLSIKSSVVMAKQVPEGSGISYGIVYRTQSEETIATLPIGYADGFSRMLTGKAEVLIRGRRVPVVGRICMDQCMLNVSEMPDIQMGEEVVILGSQGEDRITAEEYAAWLGTINYEVVCMISHRVPRVYMKEGCAARSVNPLLRHVWEPEA</sequence>
<dbReference type="eggNOG" id="COG0787">
    <property type="taxonomic scope" value="Bacteria"/>
</dbReference>
<dbReference type="PRINTS" id="PR00992">
    <property type="entry name" value="ALARACEMASE"/>
</dbReference>
<dbReference type="FunFam" id="2.40.37.10:FF:000006">
    <property type="entry name" value="Alanine racemase"/>
    <property type="match status" value="1"/>
</dbReference>
<evidence type="ECO:0000256" key="4">
    <source>
        <dbReference type="ARBA" id="ARBA00023235"/>
    </source>
</evidence>
<feature type="domain" description="Alanine racemase C-terminal" evidence="8">
    <location>
        <begin position="246"/>
        <end position="374"/>
    </location>
</feature>
<dbReference type="Pfam" id="PF01168">
    <property type="entry name" value="Ala_racemase_N"/>
    <property type="match status" value="1"/>
</dbReference>
<dbReference type="Pfam" id="PF00842">
    <property type="entry name" value="Ala_racemase_C"/>
    <property type="match status" value="1"/>
</dbReference>
<feature type="binding site" evidence="5 7">
    <location>
        <position position="315"/>
    </location>
    <ligand>
        <name>substrate</name>
    </ligand>
</feature>
<keyword evidence="10" id="KW-1185">Reference proteome</keyword>
<organism evidence="9 10">
    <name type="scientific">Paenibacillus tyrfis</name>
    <dbReference type="NCBI Taxonomy" id="1501230"/>
    <lineage>
        <taxon>Bacteria</taxon>
        <taxon>Bacillati</taxon>
        <taxon>Bacillota</taxon>
        <taxon>Bacilli</taxon>
        <taxon>Bacillales</taxon>
        <taxon>Paenibacillaceae</taxon>
        <taxon>Paenibacillus</taxon>
    </lineage>
</organism>
<name>A0A081PB56_9BACL</name>
<evidence type="ECO:0000313" key="9">
    <source>
        <dbReference type="EMBL" id="KEQ27929.1"/>
    </source>
</evidence>
<feature type="modified residue" description="N6-(pyridoxal phosphate)lysine" evidence="5 6">
    <location>
        <position position="39"/>
    </location>
</feature>
<evidence type="ECO:0000256" key="3">
    <source>
        <dbReference type="ARBA" id="ARBA00022898"/>
    </source>
</evidence>
<dbReference type="Gene3D" id="2.40.37.10">
    <property type="entry name" value="Lyase, Ornithine Decarboxylase, Chain A, domain 1"/>
    <property type="match status" value="1"/>
</dbReference>
<comment type="catalytic activity">
    <reaction evidence="1 5">
        <text>L-alanine = D-alanine</text>
        <dbReference type="Rhea" id="RHEA:20249"/>
        <dbReference type="ChEBI" id="CHEBI:57416"/>
        <dbReference type="ChEBI" id="CHEBI:57972"/>
        <dbReference type="EC" id="5.1.1.1"/>
    </reaction>
</comment>
<dbReference type="InterPro" id="IPR011079">
    <property type="entry name" value="Ala_racemase_C"/>
</dbReference>
<comment type="function">
    <text evidence="5">Catalyzes the interconversion of L-alanine and D-alanine. May also act on other amino acids.</text>
</comment>
<dbReference type="PANTHER" id="PTHR30511">
    <property type="entry name" value="ALANINE RACEMASE"/>
    <property type="match status" value="1"/>
</dbReference>
<dbReference type="SUPFAM" id="SSF51419">
    <property type="entry name" value="PLP-binding barrel"/>
    <property type="match status" value="1"/>
</dbReference>
<keyword evidence="3 5" id="KW-0663">Pyridoxal phosphate</keyword>
<evidence type="ECO:0000256" key="6">
    <source>
        <dbReference type="PIRSR" id="PIRSR600821-50"/>
    </source>
</evidence>
<dbReference type="GO" id="GO:0030632">
    <property type="term" value="P:D-alanine biosynthetic process"/>
    <property type="evidence" value="ECO:0007669"/>
    <property type="project" value="UniProtKB-UniRule"/>
</dbReference>
<dbReference type="InterPro" id="IPR029066">
    <property type="entry name" value="PLP-binding_barrel"/>
</dbReference>
<dbReference type="PROSITE" id="PS00395">
    <property type="entry name" value="ALANINE_RACEMASE"/>
    <property type="match status" value="1"/>
</dbReference>